<evidence type="ECO:0000313" key="3">
    <source>
        <dbReference type="Proteomes" id="UP000799437"/>
    </source>
</evidence>
<name>A0A6A6VUC9_9PEZI</name>
<proteinExistence type="predicted"/>
<protein>
    <submittedName>
        <fullName evidence="2">Uncharacterized protein</fullName>
    </submittedName>
</protein>
<reference evidence="2" key="1">
    <citation type="journal article" date="2020" name="Stud. Mycol.">
        <title>101 Dothideomycetes genomes: a test case for predicting lifestyles and emergence of pathogens.</title>
        <authorList>
            <person name="Haridas S."/>
            <person name="Albert R."/>
            <person name="Binder M."/>
            <person name="Bloem J."/>
            <person name="Labutti K."/>
            <person name="Salamov A."/>
            <person name="Andreopoulos B."/>
            <person name="Baker S."/>
            <person name="Barry K."/>
            <person name="Bills G."/>
            <person name="Bluhm B."/>
            <person name="Cannon C."/>
            <person name="Castanera R."/>
            <person name="Culley D."/>
            <person name="Daum C."/>
            <person name="Ezra D."/>
            <person name="Gonzalez J."/>
            <person name="Henrissat B."/>
            <person name="Kuo A."/>
            <person name="Liang C."/>
            <person name="Lipzen A."/>
            <person name="Lutzoni F."/>
            <person name="Magnuson J."/>
            <person name="Mondo S."/>
            <person name="Nolan M."/>
            <person name="Ohm R."/>
            <person name="Pangilinan J."/>
            <person name="Park H.-J."/>
            <person name="Ramirez L."/>
            <person name="Alfaro M."/>
            <person name="Sun H."/>
            <person name="Tritt A."/>
            <person name="Yoshinaga Y."/>
            <person name="Zwiers L.-H."/>
            <person name="Turgeon B."/>
            <person name="Goodwin S."/>
            <person name="Spatafora J."/>
            <person name="Crous P."/>
            <person name="Grigoriev I."/>
        </authorList>
    </citation>
    <scope>NUCLEOTIDE SEQUENCE</scope>
    <source>
        <strain evidence="2">CBS 121739</strain>
    </source>
</reference>
<dbReference type="Proteomes" id="UP000799437">
    <property type="component" value="Unassembled WGS sequence"/>
</dbReference>
<evidence type="ECO:0000313" key="2">
    <source>
        <dbReference type="EMBL" id="KAF2753220.1"/>
    </source>
</evidence>
<accession>A0A6A6VUC9</accession>
<sequence>MTTLSPIHHHPHHHHQHHHHVVESMEPVDTNMAQASYDHDNGHGTSSLFSLSLSLSLSSSYSSSSCFACLPCRTIDCCSRKSNPSSPSVHHFHFFARTRHLHYTVYPNMRRPSLCPPVLSYSLTSSSPALHLSATRPSAFSYRSSPAQASYRFGSRHHASLTLALVQSVQSTAFCVSFSSCYPLPYTLPLYTYPCFTTSLSAALLPLTALSCNLSTTAPITCLPPCPLLPPSPNPLASTNHVFPFELEFCSSQH</sequence>
<dbReference type="AlphaFoldDB" id="A0A6A6VUC9"/>
<dbReference type="EMBL" id="ML996585">
    <property type="protein sequence ID" value="KAF2753220.1"/>
    <property type="molecule type" value="Genomic_DNA"/>
</dbReference>
<feature type="compositionally biased region" description="Basic residues" evidence="1">
    <location>
        <begin position="7"/>
        <end position="20"/>
    </location>
</feature>
<keyword evidence="3" id="KW-1185">Reference proteome</keyword>
<feature type="region of interest" description="Disordered" evidence="1">
    <location>
        <begin position="1"/>
        <end position="23"/>
    </location>
</feature>
<dbReference type="GeneID" id="54480974"/>
<evidence type="ECO:0000256" key="1">
    <source>
        <dbReference type="SAM" id="MobiDB-lite"/>
    </source>
</evidence>
<gene>
    <name evidence="2" type="ORF">EJ05DRAFT_223538</name>
</gene>
<organism evidence="2 3">
    <name type="scientific">Pseudovirgaria hyperparasitica</name>
    <dbReference type="NCBI Taxonomy" id="470096"/>
    <lineage>
        <taxon>Eukaryota</taxon>
        <taxon>Fungi</taxon>
        <taxon>Dikarya</taxon>
        <taxon>Ascomycota</taxon>
        <taxon>Pezizomycotina</taxon>
        <taxon>Dothideomycetes</taxon>
        <taxon>Dothideomycetes incertae sedis</taxon>
        <taxon>Acrospermales</taxon>
        <taxon>Acrospermaceae</taxon>
        <taxon>Pseudovirgaria</taxon>
    </lineage>
</organism>
<dbReference type="RefSeq" id="XP_033595671.1">
    <property type="nucleotide sequence ID" value="XM_033739920.1"/>
</dbReference>